<keyword evidence="4 7" id="KW-0863">Zinc-finger</keyword>
<keyword evidence="6" id="KW-0539">Nucleus</keyword>
<keyword evidence="3" id="KW-0677">Repeat</keyword>
<evidence type="ECO:0008006" key="14">
    <source>
        <dbReference type="Google" id="ProtNLM"/>
    </source>
</evidence>
<evidence type="ECO:0000256" key="8">
    <source>
        <dbReference type="PROSITE-ProRule" id="PRU01263"/>
    </source>
</evidence>
<dbReference type="Proteomes" id="UP000091820">
    <property type="component" value="Unassembled WGS sequence"/>
</dbReference>
<dbReference type="SUPFAM" id="SSF57716">
    <property type="entry name" value="Glucocorticoid receptor-like (DNA-binding domain)"/>
    <property type="match status" value="1"/>
</dbReference>
<dbReference type="AlphaFoldDB" id="A0A1A9WJZ8"/>
<feature type="domain" description="C2H2-type" evidence="10">
    <location>
        <begin position="676"/>
        <end position="704"/>
    </location>
</feature>
<dbReference type="InterPro" id="IPR036236">
    <property type="entry name" value="Znf_C2H2_sf"/>
</dbReference>
<sequence length="768" mass="88964">MFCFLCLEKAKSSTPGEKFIDIFSEEGLRLNISYIIDKHFWLKPKKNCTSIQQICTNCWNIIRDFHALYERVAEAHHQLESKTVIVDDPLPHETKLKSEEIVSNGEGTKLLNNLVDNIFDTEVKVEVNDLDLLPQIEIIEEIPNLSERSLRASRRNRQQMQDTLTDKEVSNKRIKRELSIEPDIEPSHDIFADTDIPAPESSKTDNENATNNSLNINVDDSVQNKSVMVKKRGRPRKTEAERTKVNKLPTSAKGNARKLQILEKNIKNELLDTLVEEDRAPNPNPSDEGIKLEQKPEQEDREFLSNNVTCNDDYENFANDDDSEDSSRSTSDTEENDTDASWPEEKPNDKYAIIYRKVAVKPKKYRKHPKPLVPPKRMSREEIAARNAQQAEYDTVIAKFYDNMRCPKCQLLVRCFGDMRAHFRISHNDDHGFVECCGRRFITRKTLAEHVYVHWNPDHFKCNTCNKTCLDSKQLETHENTHLPNPRPSKYKKTFQCDKCPKTFSSKASFEHHSFAKHVPKEEFKFECPECKKKLPTDRKLKEHLKYSHDPQSSVICDKCGKTLKSGYSLKKHNEIEHSDKPKPTPEPQQCDICGTWLRHLAGLKQHMKSLHEDTNTEHRCHICNKTSSTARALRRHIYHNHECARKFKCTLCEKAFKRAQDLREHTSVHTGEVLYTCPNCPMTFFSNANMYKHRQRLHRAEWEADRKKPIPPNIMGQAKQGSKLVKLKRSTVNNADVITQFTNADIIQFKSTSESDDIPLTNTLEFL</sequence>
<evidence type="ECO:0000256" key="3">
    <source>
        <dbReference type="ARBA" id="ARBA00022737"/>
    </source>
</evidence>
<feature type="binding site" evidence="8">
    <location>
        <position position="6"/>
    </location>
    <ligand>
        <name>Zn(2+)</name>
        <dbReference type="ChEBI" id="CHEBI:29105"/>
    </ligand>
</feature>
<feature type="domain" description="C2H2-type" evidence="10">
    <location>
        <begin position="526"/>
        <end position="554"/>
    </location>
</feature>
<dbReference type="Pfam" id="PF00096">
    <property type="entry name" value="zf-C2H2"/>
    <property type="match status" value="3"/>
</dbReference>
<proteinExistence type="predicted"/>
<dbReference type="SMART" id="SM00868">
    <property type="entry name" value="zf-AD"/>
    <property type="match status" value="1"/>
</dbReference>
<feature type="binding site" evidence="8">
    <location>
        <position position="55"/>
    </location>
    <ligand>
        <name>Zn(2+)</name>
        <dbReference type="ChEBI" id="CHEBI:29105"/>
    </ligand>
</feature>
<feature type="compositionally biased region" description="Polar residues" evidence="9">
    <location>
        <begin position="207"/>
        <end position="226"/>
    </location>
</feature>
<dbReference type="InterPro" id="IPR013087">
    <property type="entry name" value="Znf_C2H2_type"/>
</dbReference>
<evidence type="ECO:0000256" key="7">
    <source>
        <dbReference type="PROSITE-ProRule" id="PRU00042"/>
    </source>
</evidence>
<accession>A0A1A9WJZ8</accession>
<feature type="domain" description="C2H2-type" evidence="10">
    <location>
        <begin position="555"/>
        <end position="582"/>
    </location>
</feature>
<protein>
    <recommendedName>
        <fullName evidence="14">Transcription factor grauzone</fullName>
    </recommendedName>
</protein>
<feature type="domain" description="C2H2-type" evidence="10">
    <location>
        <begin position="495"/>
        <end position="523"/>
    </location>
</feature>
<organism evidence="12 13">
    <name type="scientific">Glossina brevipalpis</name>
    <dbReference type="NCBI Taxonomy" id="37001"/>
    <lineage>
        <taxon>Eukaryota</taxon>
        <taxon>Metazoa</taxon>
        <taxon>Ecdysozoa</taxon>
        <taxon>Arthropoda</taxon>
        <taxon>Hexapoda</taxon>
        <taxon>Insecta</taxon>
        <taxon>Pterygota</taxon>
        <taxon>Neoptera</taxon>
        <taxon>Endopterygota</taxon>
        <taxon>Diptera</taxon>
        <taxon>Brachycera</taxon>
        <taxon>Muscomorpha</taxon>
        <taxon>Hippoboscoidea</taxon>
        <taxon>Glossinidae</taxon>
        <taxon>Glossina</taxon>
    </lineage>
</organism>
<dbReference type="VEuPathDB" id="VectorBase:GBRI022519"/>
<dbReference type="SUPFAM" id="SSF57667">
    <property type="entry name" value="beta-beta-alpha zinc fingers"/>
    <property type="match status" value="4"/>
</dbReference>
<evidence type="ECO:0000259" key="11">
    <source>
        <dbReference type="PROSITE" id="PS51915"/>
    </source>
</evidence>
<dbReference type="GO" id="GO:0008270">
    <property type="term" value="F:zinc ion binding"/>
    <property type="evidence" value="ECO:0007669"/>
    <property type="project" value="UniProtKB-UniRule"/>
</dbReference>
<evidence type="ECO:0000256" key="9">
    <source>
        <dbReference type="SAM" id="MobiDB-lite"/>
    </source>
</evidence>
<dbReference type="GO" id="GO:0001228">
    <property type="term" value="F:DNA-binding transcription activator activity, RNA polymerase II-specific"/>
    <property type="evidence" value="ECO:0007669"/>
    <property type="project" value="TreeGrafter"/>
</dbReference>
<dbReference type="GO" id="GO:0000978">
    <property type="term" value="F:RNA polymerase II cis-regulatory region sequence-specific DNA binding"/>
    <property type="evidence" value="ECO:0007669"/>
    <property type="project" value="TreeGrafter"/>
</dbReference>
<feature type="region of interest" description="Disordered" evidence="9">
    <location>
        <begin position="274"/>
        <end position="346"/>
    </location>
</feature>
<evidence type="ECO:0000256" key="1">
    <source>
        <dbReference type="ARBA" id="ARBA00004123"/>
    </source>
</evidence>
<reference evidence="13" key="1">
    <citation type="submission" date="2014-03" db="EMBL/GenBank/DDBJ databases">
        <authorList>
            <person name="Aksoy S."/>
            <person name="Warren W."/>
            <person name="Wilson R.K."/>
        </authorList>
    </citation>
    <scope>NUCLEOTIDE SEQUENCE [LARGE SCALE GENOMIC DNA]</scope>
    <source>
        <strain evidence="13">IAEA</strain>
    </source>
</reference>
<feature type="compositionally biased region" description="Basic and acidic residues" evidence="9">
    <location>
        <begin position="288"/>
        <end position="303"/>
    </location>
</feature>
<dbReference type="PANTHER" id="PTHR24376:SF235">
    <property type="entry name" value="C2H2-TYPE DOMAIN-CONTAINING PROTEIN"/>
    <property type="match status" value="1"/>
</dbReference>
<feature type="binding site" evidence="8">
    <location>
        <position position="3"/>
    </location>
    <ligand>
        <name>Zn(2+)</name>
        <dbReference type="ChEBI" id="CHEBI:29105"/>
    </ligand>
</feature>
<dbReference type="PROSITE" id="PS00028">
    <property type="entry name" value="ZINC_FINGER_C2H2_1"/>
    <property type="match status" value="8"/>
</dbReference>
<evidence type="ECO:0000313" key="12">
    <source>
        <dbReference type="EnsemblMetazoa" id="GBRI022519-PA"/>
    </source>
</evidence>
<evidence type="ECO:0000256" key="5">
    <source>
        <dbReference type="ARBA" id="ARBA00022833"/>
    </source>
</evidence>
<keyword evidence="13" id="KW-1185">Reference proteome</keyword>
<dbReference type="SMART" id="SM00355">
    <property type="entry name" value="ZnF_C2H2"/>
    <property type="match status" value="10"/>
</dbReference>
<evidence type="ECO:0000256" key="6">
    <source>
        <dbReference type="ARBA" id="ARBA00023242"/>
    </source>
</evidence>
<evidence type="ECO:0000259" key="10">
    <source>
        <dbReference type="PROSITE" id="PS50157"/>
    </source>
</evidence>
<evidence type="ECO:0000256" key="2">
    <source>
        <dbReference type="ARBA" id="ARBA00022723"/>
    </source>
</evidence>
<dbReference type="Pfam" id="PF07776">
    <property type="entry name" value="zf-AD"/>
    <property type="match status" value="1"/>
</dbReference>
<feature type="compositionally biased region" description="Acidic residues" evidence="9">
    <location>
        <begin position="312"/>
        <end position="324"/>
    </location>
</feature>
<dbReference type="InterPro" id="IPR012934">
    <property type="entry name" value="Znf_AD"/>
</dbReference>
<dbReference type="Gene3D" id="3.30.160.60">
    <property type="entry name" value="Classic Zinc Finger"/>
    <property type="match status" value="6"/>
</dbReference>
<dbReference type="PROSITE" id="PS50157">
    <property type="entry name" value="ZINC_FINGER_C2H2_2"/>
    <property type="match status" value="6"/>
</dbReference>
<dbReference type="Gene3D" id="3.40.1800.20">
    <property type="match status" value="1"/>
</dbReference>
<dbReference type="GO" id="GO:0005634">
    <property type="term" value="C:nucleus"/>
    <property type="evidence" value="ECO:0007669"/>
    <property type="project" value="UniProtKB-SubCell"/>
</dbReference>
<dbReference type="STRING" id="37001.A0A1A9WJZ8"/>
<feature type="binding site" evidence="8">
    <location>
        <position position="58"/>
    </location>
    <ligand>
        <name>Zn(2+)</name>
        <dbReference type="ChEBI" id="CHEBI:29105"/>
    </ligand>
</feature>
<evidence type="ECO:0000256" key="4">
    <source>
        <dbReference type="ARBA" id="ARBA00022771"/>
    </source>
</evidence>
<name>A0A1A9WJZ8_9MUSC</name>
<keyword evidence="5 8" id="KW-0862">Zinc</keyword>
<dbReference type="Pfam" id="PF13912">
    <property type="entry name" value="zf-C2H2_6"/>
    <property type="match status" value="1"/>
</dbReference>
<feature type="region of interest" description="Disordered" evidence="9">
    <location>
        <begin position="150"/>
        <end position="256"/>
    </location>
</feature>
<feature type="domain" description="C2H2-type" evidence="10">
    <location>
        <begin position="460"/>
        <end position="482"/>
    </location>
</feature>
<feature type="compositionally biased region" description="Basic and acidic residues" evidence="9">
    <location>
        <begin position="164"/>
        <end position="191"/>
    </location>
</feature>
<dbReference type="PROSITE" id="PS51915">
    <property type="entry name" value="ZAD"/>
    <property type="match status" value="1"/>
</dbReference>
<dbReference type="FunFam" id="3.30.160.60:FF:000145">
    <property type="entry name" value="Zinc finger protein 574"/>
    <property type="match status" value="1"/>
</dbReference>
<comment type="subcellular location">
    <subcellularLocation>
        <location evidence="1">Nucleus</location>
    </subcellularLocation>
</comment>
<dbReference type="EnsemblMetazoa" id="GBRI022519-RA">
    <property type="protein sequence ID" value="GBRI022519-PA"/>
    <property type="gene ID" value="GBRI022519"/>
</dbReference>
<keyword evidence="2 8" id="KW-0479">Metal-binding</keyword>
<dbReference type="PANTHER" id="PTHR24376">
    <property type="entry name" value="ZINC FINGER PROTEIN"/>
    <property type="match status" value="1"/>
</dbReference>
<evidence type="ECO:0000313" key="13">
    <source>
        <dbReference type="Proteomes" id="UP000091820"/>
    </source>
</evidence>
<feature type="domain" description="ZAD" evidence="11">
    <location>
        <begin position="1"/>
        <end position="82"/>
    </location>
</feature>
<feature type="domain" description="C2H2-type" evidence="10">
    <location>
        <begin position="648"/>
        <end position="675"/>
    </location>
</feature>
<reference evidence="12" key="2">
    <citation type="submission" date="2020-05" db="UniProtKB">
        <authorList>
            <consortium name="EnsemblMetazoa"/>
        </authorList>
    </citation>
    <scope>IDENTIFICATION</scope>
    <source>
        <strain evidence="12">IAEA</strain>
    </source>
</reference>